<feature type="signal peptide" evidence="1">
    <location>
        <begin position="1"/>
        <end position="19"/>
    </location>
</feature>
<dbReference type="Pfam" id="PF18962">
    <property type="entry name" value="Por_Secre_tail"/>
    <property type="match status" value="1"/>
</dbReference>
<protein>
    <submittedName>
        <fullName evidence="3">T9SS type A sorting domain-containing protein</fullName>
    </submittedName>
</protein>
<feature type="chain" id="PRO_5039681966" evidence="1">
    <location>
        <begin position="20"/>
        <end position="264"/>
    </location>
</feature>
<accession>A0A9D7SYQ7</accession>
<proteinExistence type="predicted"/>
<reference evidence="3 4" key="1">
    <citation type="submission" date="2020-10" db="EMBL/GenBank/DDBJ databases">
        <title>Connecting structure to function with the recovery of over 1000 high-quality activated sludge metagenome-assembled genomes encoding full-length rRNA genes using long-read sequencing.</title>
        <authorList>
            <person name="Singleton C.M."/>
            <person name="Petriglieri F."/>
            <person name="Kristensen J.M."/>
            <person name="Kirkegaard R.H."/>
            <person name="Michaelsen T.Y."/>
            <person name="Andersen M.H."/>
            <person name="Karst S.M."/>
            <person name="Dueholm M.S."/>
            <person name="Nielsen P.H."/>
            <person name="Albertsen M."/>
        </authorList>
    </citation>
    <scope>NUCLEOTIDE SEQUENCE [LARGE SCALE GENOMIC DNA]</scope>
    <source>
        <strain evidence="3">Ribe_18-Q3-R11-54_MAXAC.273</strain>
    </source>
</reference>
<dbReference type="Proteomes" id="UP000808337">
    <property type="component" value="Unassembled WGS sequence"/>
</dbReference>
<evidence type="ECO:0000256" key="1">
    <source>
        <dbReference type="SAM" id="SignalP"/>
    </source>
</evidence>
<keyword evidence="1" id="KW-0732">Signal</keyword>
<gene>
    <name evidence="3" type="ORF">IPP15_18930</name>
</gene>
<evidence type="ECO:0000259" key="2">
    <source>
        <dbReference type="Pfam" id="PF18962"/>
    </source>
</evidence>
<organism evidence="3 4">
    <name type="scientific">Candidatus Opimibacter skivensis</name>
    <dbReference type="NCBI Taxonomy" id="2982028"/>
    <lineage>
        <taxon>Bacteria</taxon>
        <taxon>Pseudomonadati</taxon>
        <taxon>Bacteroidota</taxon>
        <taxon>Saprospiria</taxon>
        <taxon>Saprospirales</taxon>
        <taxon>Saprospiraceae</taxon>
        <taxon>Candidatus Opimibacter</taxon>
    </lineage>
</organism>
<dbReference type="InterPro" id="IPR026444">
    <property type="entry name" value="Secre_tail"/>
</dbReference>
<dbReference type="EMBL" id="JADKGY010000029">
    <property type="protein sequence ID" value="MBK9984412.1"/>
    <property type="molecule type" value="Genomic_DNA"/>
</dbReference>
<dbReference type="NCBIfam" id="NF041895">
    <property type="entry name" value="choice_anch_V"/>
    <property type="match status" value="1"/>
</dbReference>
<comment type="caution">
    <text evidence="3">The sequence shown here is derived from an EMBL/GenBank/DDBJ whole genome shotgun (WGS) entry which is preliminary data.</text>
</comment>
<evidence type="ECO:0000313" key="4">
    <source>
        <dbReference type="Proteomes" id="UP000808337"/>
    </source>
</evidence>
<name>A0A9D7SYQ7_9BACT</name>
<evidence type="ECO:0000313" key="3">
    <source>
        <dbReference type="EMBL" id="MBK9984412.1"/>
    </source>
</evidence>
<dbReference type="AlphaFoldDB" id="A0A9D7SYQ7"/>
<sequence length="264" mass="27844">MNKLYMLLGIIGSAFFLVANSTNPPDGHTGAPGEIFCANCHSSNGSSLAGTISVEDFPASITPDETYTLTVVNRNTNGGGAKAGFQMTILGPLNTKAGDMSMPSANSATSMLNGRQYFEHHPAVVYTDSVAKWTVLWKAPALAAGSVITWYANGIIANGNLKNTGDKTTSSKGTGTVILAATQNVAAEAPPTIYPNPGSGMIHIELPDQVSPSGQVIFYDISGKMVSQTKIEEGVVDTPDLPPGIYLLQFRNGDRSYLARWSKI</sequence>
<dbReference type="NCBIfam" id="TIGR04183">
    <property type="entry name" value="Por_Secre_tail"/>
    <property type="match status" value="1"/>
</dbReference>
<feature type="domain" description="Secretion system C-terminal sorting" evidence="2">
    <location>
        <begin position="193"/>
        <end position="257"/>
    </location>
</feature>